<evidence type="ECO:0000313" key="4">
    <source>
        <dbReference type="Proteomes" id="UP000663720"/>
    </source>
</evidence>
<evidence type="ECO:0000259" key="2">
    <source>
        <dbReference type="SMART" id="SM00507"/>
    </source>
</evidence>
<dbReference type="Pfam" id="PF14239">
    <property type="entry name" value="RRXRR"/>
    <property type="match status" value="1"/>
</dbReference>
<name>A0A975GFE4_9BACT</name>
<dbReference type="GO" id="GO:0003676">
    <property type="term" value="F:nucleic acid binding"/>
    <property type="evidence" value="ECO:0007669"/>
    <property type="project" value="InterPro"/>
</dbReference>
<dbReference type="InterPro" id="IPR025938">
    <property type="entry name" value="RRXRR_dom"/>
</dbReference>
<gene>
    <name evidence="3" type="ORF">dnl_14660</name>
</gene>
<sequence length="405" mass="46467">MINKNGNPLMPCKPAKARHLLDAGKAKVESLFPFTIRLMWDCEENTQPVIVGIDKGSHKTGFCCIGGNKIMLSGQIKHRTDIKNKMESRKANRRARRNRKWYRPPRFENRGSSKRSGRLPPSIKANVEEVIRVIKKIPLPVSEIIVEDVQIDIARLNNPELTGKMYQESSRLDENLRIAALMRDDYKCQNCNKKNIRLEAHHIIPRSMGGKDTIKNLITLCESCHEKVHDGEIEIKAGVSGFKDRIAQRTMQGKAYMYSELGRIAPVKKVFGYQTSEYRKSLNLPKDHDIDALCAAALIDKAVIPHDRKNFYEITFRAKQTRRIYHDLPRKNQGRVKYQLNETSGGFGKGDIVKVKNKWIKQINSIYSNGQLAFKRIKGEPASCTPKKCRLLKKNCSMIWWKIIL</sequence>
<dbReference type="SMART" id="SM00507">
    <property type="entry name" value="HNHc"/>
    <property type="match status" value="1"/>
</dbReference>
<dbReference type="Proteomes" id="UP000663720">
    <property type="component" value="Chromosome"/>
</dbReference>
<dbReference type="PANTHER" id="PTHR33877:SF2">
    <property type="entry name" value="OS07G0170200 PROTEIN"/>
    <property type="match status" value="1"/>
</dbReference>
<dbReference type="InterPro" id="IPR052892">
    <property type="entry name" value="NA-targeting_endonuclease"/>
</dbReference>
<reference evidence="3" key="1">
    <citation type="journal article" date="2021" name="Microb. Physiol.">
        <title>Proteogenomic Insights into the Physiology of Marine, Sulfate-Reducing, Filamentous Desulfonema limicola and Desulfonema magnum.</title>
        <authorList>
            <person name="Schnaars V."/>
            <person name="Wohlbrand L."/>
            <person name="Scheve S."/>
            <person name="Hinrichs C."/>
            <person name="Reinhardt R."/>
            <person name="Rabus R."/>
        </authorList>
    </citation>
    <scope>NUCLEOTIDE SEQUENCE</scope>
    <source>
        <strain evidence="3">5ac10</strain>
    </source>
</reference>
<dbReference type="CDD" id="cd00085">
    <property type="entry name" value="HNHc"/>
    <property type="match status" value="1"/>
</dbReference>
<dbReference type="KEGG" id="dli:dnl_14660"/>
<evidence type="ECO:0000256" key="1">
    <source>
        <dbReference type="SAM" id="MobiDB-lite"/>
    </source>
</evidence>
<dbReference type="InterPro" id="IPR003615">
    <property type="entry name" value="HNH_nuc"/>
</dbReference>
<feature type="region of interest" description="Disordered" evidence="1">
    <location>
        <begin position="83"/>
        <end position="120"/>
    </location>
</feature>
<feature type="compositionally biased region" description="Basic residues" evidence="1">
    <location>
        <begin position="91"/>
        <end position="103"/>
    </location>
</feature>
<dbReference type="InterPro" id="IPR002711">
    <property type="entry name" value="HNH"/>
</dbReference>
<dbReference type="EMBL" id="CP061799">
    <property type="protein sequence ID" value="QTA79211.1"/>
    <property type="molecule type" value="Genomic_DNA"/>
</dbReference>
<evidence type="ECO:0000313" key="3">
    <source>
        <dbReference type="EMBL" id="QTA79211.1"/>
    </source>
</evidence>
<keyword evidence="3" id="KW-0378">Hydrolase</keyword>
<dbReference type="InterPro" id="IPR047693">
    <property type="entry name" value="RNA-guided_IscB-like"/>
</dbReference>
<dbReference type="RefSeq" id="WP_207690983.1">
    <property type="nucleotide sequence ID" value="NZ_CP061799.1"/>
</dbReference>
<proteinExistence type="predicted"/>
<dbReference type="Gene3D" id="1.10.30.50">
    <property type="match status" value="1"/>
</dbReference>
<dbReference type="NCBIfam" id="NF040563">
    <property type="entry name" value="guided_IscB"/>
    <property type="match status" value="1"/>
</dbReference>
<protein>
    <submittedName>
        <fullName evidence="3">HNH endonuclease domain-containing protein, RRXRR domain-containing</fullName>
    </submittedName>
</protein>
<feature type="domain" description="HNH nuclease" evidence="2">
    <location>
        <begin position="175"/>
        <end position="226"/>
    </location>
</feature>
<dbReference type="GO" id="GO:0004519">
    <property type="term" value="F:endonuclease activity"/>
    <property type="evidence" value="ECO:0007669"/>
    <property type="project" value="UniProtKB-KW"/>
</dbReference>
<keyword evidence="3" id="KW-0255">Endonuclease</keyword>
<organism evidence="3 4">
    <name type="scientific">Desulfonema limicola</name>
    <dbReference type="NCBI Taxonomy" id="45656"/>
    <lineage>
        <taxon>Bacteria</taxon>
        <taxon>Pseudomonadati</taxon>
        <taxon>Thermodesulfobacteriota</taxon>
        <taxon>Desulfobacteria</taxon>
        <taxon>Desulfobacterales</taxon>
        <taxon>Desulfococcaceae</taxon>
        <taxon>Desulfonema</taxon>
    </lineage>
</organism>
<keyword evidence="3" id="KW-0540">Nuclease</keyword>
<keyword evidence="4" id="KW-1185">Reference proteome</keyword>
<dbReference type="AlphaFoldDB" id="A0A975GFE4"/>
<dbReference type="PANTHER" id="PTHR33877">
    <property type="entry name" value="SLL1193 PROTEIN"/>
    <property type="match status" value="1"/>
</dbReference>
<dbReference type="GO" id="GO:0008270">
    <property type="term" value="F:zinc ion binding"/>
    <property type="evidence" value="ECO:0007669"/>
    <property type="project" value="InterPro"/>
</dbReference>
<accession>A0A975GFE4</accession>
<dbReference type="Pfam" id="PF01844">
    <property type="entry name" value="HNH"/>
    <property type="match status" value="1"/>
</dbReference>